<dbReference type="EC" id="5.3.1.8" evidence="4"/>
<protein>
    <recommendedName>
        <fullName evidence="4">mannose-6-phosphate isomerase</fullName>
        <ecNumber evidence="4">5.3.1.8</ecNumber>
    </recommendedName>
</protein>
<keyword evidence="10" id="KW-1185">Reference proteome</keyword>
<name>A0ABV9U2J8_9ACTN</name>
<dbReference type="PIRSF" id="PIRSF001480">
    <property type="entry name" value="Mannose-6-phosphate_isomerase"/>
    <property type="match status" value="1"/>
</dbReference>
<dbReference type="PANTHER" id="PTHR10309:SF0">
    <property type="entry name" value="MANNOSE-6-PHOSPHATE ISOMERASE"/>
    <property type="match status" value="1"/>
</dbReference>
<comment type="cofactor">
    <cofactor evidence="2">
        <name>Zn(2+)</name>
        <dbReference type="ChEBI" id="CHEBI:29105"/>
    </cofactor>
</comment>
<sequence length="390" mass="40554">METAVTTSAALVRLDCTVRCYAWGSRTVLAELLGRAPGDEPQAELWVGAHPDAPARLRGDGRTLPEYIAGDAVAALGPEAGAGLPFLLKVLAVERPLSLQVHPDAGQAREGFARENAAGLAPDAPDRNYRDDSAKPELVCALTPFDALCGLRAPAEAAVLVGALGVAALDEVVAALDAGDAKRAVEMLLTWPAARRAGLVEDVRKACGALDGEPYRVVERLADLHPDDTGPVTSLLLNLVRLEPGQALNVPPRTLHAYLRGTAVEIMASSDNVLRGGLTPKHVDVAEVLAVADFGAFDPVPLAAEPAPNGEGVYPSPAAGFRLTRCAPGAEPVLLDRPGPSALLCLDGSVAISRDGRVEELRRGEALFVPFQGGPVALTGAGEVFRATLS</sequence>
<evidence type="ECO:0000256" key="7">
    <source>
        <dbReference type="ARBA" id="ARBA00023235"/>
    </source>
</evidence>
<keyword evidence="7 9" id="KW-0413">Isomerase</keyword>
<keyword evidence="6" id="KW-0862">Zinc</keyword>
<dbReference type="SUPFAM" id="SSF51182">
    <property type="entry name" value="RmlC-like cupins"/>
    <property type="match status" value="1"/>
</dbReference>
<dbReference type="RefSeq" id="WP_378256301.1">
    <property type="nucleotide sequence ID" value="NZ_JBHSIT010000004.1"/>
</dbReference>
<organism evidence="9 10">
    <name type="scientific">Actinomadura gamaensis</name>
    <dbReference type="NCBI Taxonomy" id="1763541"/>
    <lineage>
        <taxon>Bacteria</taxon>
        <taxon>Bacillati</taxon>
        <taxon>Actinomycetota</taxon>
        <taxon>Actinomycetes</taxon>
        <taxon>Streptosporangiales</taxon>
        <taxon>Thermomonosporaceae</taxon>
        <taxon>Actinomadura</taxon>
    </lineage>
</organism>
<dbReference type="InterPro" id="IPR014710">
    <property type="entry name" value="RmlC-like_jellyroll"/>
</dbReference>
<evidence type="ECO:0000259" key="8">
    <source>
        <dbReference type="Pfam" id="PF20511"/>
    </source>
</evidence>
<dbReference type="Gene3D" id="1.10.441.10">
    <property type="entry name" value="Phosphomannose Isomerase, domain 2"/>
    <property type="match status" value="1"/>
</dbReference>
<proteinExistence type="inferred from homology"/>
<accession>A0ABV9U2J8</accession>
<evidence type="ECO:0000256" key="6">
    <source>
        <dbReference type="ARBA" id="ARBA00022833"/>
    </source>
</evidence>
<dbReference type="PRINTS" id="PR00714">
    <property type="entry name" value="MAN6PISMRASE"/>
</dbReference>
<dbReference type="InterPro" id="IPR011051">
    <property type="entry name" value="RmlC_Cupin_sf"/>
</dbReference>
<gene>
    <name evidence="9" type="primary">manA</name>
    <name evidence="9" type="ORF">ACFPCY_17380</name>
</gene>
<dbReference type="PANTHER" id="PTHR10309">
    <property type="entry name" value="MANNOSE-6-PHOSPHATE ISOMERASE"/>
    <property type="match status" value="1"/>
</dbReference>
<evidence type="ECO:0000256" key="2">
    <source>
        <dbReference type="ARBA" id="ARBA00001947"/>
    </source>
</evidence>
<dbReference type="GO" id="GO:0004476">
    <property type="term" value="F:mannose-6-phosphate isomerase activity"/>
    <property type="evidence" value="ECO:0007669"/>
    <property type="project" value="UniProtKB-EC"/>
</dbReference>
<dbReference type="CDD" id="cd07011">
    <property type="entry name" value="cupin_PMI_type_I_N"/>
    <property type="match status" value="1"/>
</dbReference>
<reference evidence="10" key="1">
    <citation type="journal article" date="2019" name="Int. J. Syst. Evol. Microbiol.">
        <title>The Global Catalogue of Microorganisms (GCM) 10K type strain sequencing project: providing services to taxonomists for standard genome sequencing and annotation.</title>
        <authorList>
            <consortium name="The Broad Institute Genomics Platform"/>
            <consortium name="The Broad Institute Genome Sequencing Center for Infectious Disease"/>
            <person name="Wu L."/>
            <person name="Ma J."/>
        </authorList>
    </citation>
    <scope>NUCLEOTIDE SEQUENCE [LARGE SCALE GENOMIC DNA]</scope>
    <source>
        <strain evidence="10">KLKA75</strain>
    </source>
</reference>
<keyword evidence="5" id="KW-0479">Metal-binding</keyword>
<evidence type="ECO:0000313" key="9">
    <source>
        <dbReference type="EMBL" id="MFC4909097.1"/>
    </source>
</evidence>
<dbReference type="InterPro" id="IPR046457">
    <property type="entry name" value="PMI_typeI_cat"/>
</dbReference>
<evidence type="ECO:0000313" key="10">
    <source>
        <dbReference type="Proteomes" id="UP001595872"/>
    </source>
</evidence>
<comment type="catalytic activity">
    <reaction evidence="1">
        <text>D-mannose 6-phosphate = D-fructose 6-phosphate</text>
        <dbReference type="Rhea" id="RHEA:12356"/>
        <dbReference type="ChEBI" id="CHEBI:58735"/>
        <dbReference type="ChEBI" id="CHEBI:61527"/>
        <dbReference type="EC" id="5.3.1.8"/>
    </reaction>
</comment>
<dbReference type="InterPro" id="IPR016305">
    <property type="entry name" value="Mannose-6-P_Isomerase"/>
</dbReference>
<comment type="caution">
    <text evidence="9">The sequence shown here is derived from an EMBL/GenBank/DDBJ whole genome shotgun (WGS) entry which is preliminary data.</text>
</comment>
<dbReference type="InterPro" id="IPR001250">
    <property type="entry name" value="Man6P_Isoase-1"/>
</dbReference>
<dbReference type="Gene3D" id="2.60.120.10">
    <property type="entry name" value="Jelly Rolls"/>
    <property type="match status" value="2"/>
</dbReference>
<evidence type="ECO:0000256" key="5">
    <source>
        <dbReference type="ARBA" id="ARBA00022723"/>
    </source>
</evidence>
<evidence type="ECO:0000256" key="4">
    <source>
        <dbReference type="ARBA" id="ARBA00011956"/>
    </source>
</evidence>
<feature type="domain" description="Phosphomannose isomerase type I catalytic" evidence="8">
    <location>
        <begin position="11"/>
        <end position="152"/>
    </location>
</feature>
<evidence type="ECO:0000256" key="1">
    <source>
        <dbReference type="ARBA" id="ARBA00000757"/>
    </source>
</evidence>
<dbReference type="NCBIfam" id="TIGR00218">
    <property type="entry name" value="manA"/>
    <property type="match status" value="1"/>
</dbReference>
<dbReference type="Proteomes" id="UP001595872">
    <property type="component" value="Unassembled WGS sequence"/>
</dbReference>
<evidence type="ECO:0000256" key="3">
    <source>
        <dbReference type="ARBA" id="ARBA00010772"/>
    </source>
</evidence>
<dbReference type="EMBL" id="JBHSIT010000004">
    <property type="protein sequence ID" value="MFC4909097.1"/>
    <property type="molecule type" value="Genomic_DNA"/>
</dbReference>
<dbReference type="Pfam" id="PF20511">
    <property type="entry name" value="PMI_typeI_cat"/>
    <property type="match status" value="1"/>
</dbReference>
<comment type="similarity">
    <text evidence="3">Belongs to the mannose-6-phosphate isomerase type 1 family.</text>
</comment>